<dbReference type="EMBL" id="JABBWG010000035">
    <property type="protein sequence ID" value="KAG1809180.1"/>
    <property type="molecule type" value="Genomic_DNA"/>
</dbReference>
<gene>
    <name evidence="1" type="ORF">BJ212DRAFT_1484686</name>
</gene>
<evidence type="ECO:0000313" key="1">
    <source>
        <dbReference type="EMBL" id="KAG1809180.1"/>
    </source>
</evidence>
<name>A0A9P7J961_9AGAM</name>
<sequence>MHVAQLYSLGWVVPKVKAAGFKVKNINVLGTALFLQHSGASRCDFSCLLSLATLQDIVDATPRLTLVQHPTAHICHVQLDRHSLPPGLMPMVH</sequence>
<dbReference type="AlphaFoldDB" id="A0A9P7J961"/>
<proteinExistence type="predicted"/>
<dbReference type="Proteomes" id="UP000807769">
    <property type="component" value="Unassembled WGS sequence"/>
</dbReference>
<evidence type="ECO:0000313" key="2">
    <source>
        <dbReference type="Proteomes" id="UP000807769"/>
    </source>
</evidence>
<comment type="caution">
    <text evidence="1">The sequence shown here is derived from an EMBL/GenBank/DDBJ whole genome shotgun (WGS) entry which is preliminary data.</text>
</comment>
<dbReference type="RefSeq" id="XP_041189089.1">
    <property type="nucleotide sequence ID" value="XM_041340845.1"/>
</dbReference>
<protein>
    <submittedName>
        <fullName evidence="1">Uncharacterized protein</fullName>
    </submittedName>
</protein>
<reference evidence="1" key="1">
    <citation type="journal article" date="2020" name="New Phytol.">
        <title>Comparative genomics reveals dynamic genome evolution in host specialist ectomycorrhizal fungi.</title>
        <authorList>
            <person name="Lofgren L.A."/>
            <person name="Nguyen N.H."/>
            <person name="Vilgalys R."/>
            <person name="Ruytinx J."/>
            <person name="Liao H.L."/>
            <person name="Branco S."/>
            <person name="Kuo A."/>
            <person name="LaButti K."/>
            <person name="Lipzen A."/>
            <person name="Andreopoulos W."/>
            <person name="Pangilinan J."/>
            <person name="Riley R."/>
            <person name="Hundley H."/>
            <person name="Na H."/>
            <person name="Barry K."/>
            <person name="Grigoriev I.V."/>
            <person name="Stajich J.E."/>
            <person name="Kennedy P.G."/>
        </authorList>
    </citation>
    <scope>NUCLEOTIDE SEQUENCE</scope>
    <source>
        <strain evidence="1">MN1</strain>
    </source>
</reference>
<accession>A0A9P7J961</accession>
<organism evidence="1 2">
    <name type="scientific">Suillus subaureus</name>
    <dbReference type="NCBI Taxonomy" id="48587"/>
    <lineage>
        <taxon>Eukaryota</taxon>
        <taxon>Fungi</taxon>
        <taxon>Dikarya</taxon>
        <taxon>Basidiomycota</taxon>
        <taxon>Agaricomycotina</taxon>
        <taxon>Agaricomycetes</taxon>
        <taxon>Agaricomycetidae</taxon>
        <taxon>Boletales</taxon>
        <taxon>Suillineae</taxon>
        <taxon>Suillaceae</taxon>
        <taxon>Suillus</taxon>
    </lineage>
</organism>
<dbReference type="GeneID" id="64634861"/>
<keyword evidence="2" id="KW-1185">Reference proteome</keyword>
<dbReference type="OrthoDB" id="10473358at2759"/>